<sequence length="508" mass="57955">MDQDDETTSPRSPRSVENARRQLRQQLNPPPPTTAIWRSSIWGKIRGLAAPTHPNRELRINRKSSSIKLRKEGSGGPRGGEVDPHRRTSSSRRSSRTRQRALSQPAKPFYSETTFGDDHRTEDKEKGVEDLLAYGAAYQRTQELAYAAPHFELLASSPAALSDAILALREENEHLRAPRSHRNSRTSTGGPPSVGIENALAVAHAQIEKQQKLLESEAENIEEMRRRLEEEEQKTEKAERITRKIARELANLKSIEANQFDDEFLKGEVTALRYEVFNWIKNQGWQALVENESGVEEADVRKYEREVFGKAIWAGFTGQRDGPDGRMFNIYSQWNQDLDSTIWIENAELLYEWRAISARLLCVRKSKAVENSVTEMIQRLVENLYGELIPISFNRKVNESVLGLEDIFRKAVNLDALLQQQKPLYTFSPVLSSKKEWKQYTAEFSKDSMENVQTGDQQSEFSQNHGQAQEVRLILCPALRKSGNSAGKNYSQRLHILRARVELVARNS</sequence>
<protein>
    <submittedName>
        <fullName evidence="3">Uncharacterized protein</fullName>
    </submittedName>
</protein>
<dbReference type="Proteomes" id="UP000566819">
    <property type="component" value="Unassembled WGS sequence"/>
</dbReference>
<reference evidence="3 4" key="1">
    <citation type="submission" date="2020-03" db="EMBL/GenBank/DDBJ databases">
        <title>Draft Genome Sequence of Cudoniella acicularis.</title>
        <authorList>
            <person name="Buettner E."/>
            <person name="Kellner H."/>
        </authorList>
    </citation>
    <scope>NUCLEOTIDE SEQUENCE [LARGE SCALE GENOMIC DNA]</scope>
    <source>
        <strain evidence="3 4">DSM 108380</strain>
    </source>
</reference>
<evidence type="ECO:0000313" key="3">
    <source>
        <dbReference type="EMBL" id="KAF4630912.1"/>
    </source>
</evidence>
<evidence type="ECO:0000313" key="4">
    <source>
        <dbReference type="Proteomes" id="UP000566819"/>
    </source>
</evidence>
<accession>A0A8H4W257</accession>
<name>A0A8H4W257_9HELO</name>
<feature type="coiled-coil region" evidence="1">
    <location>
        <begin position="204"/>
        <end position="258"/>
    </location>
</feature>
<feature type="region of interest" description="Disordered" evidence="2">
    <location>
        <begin position="1"/>
        <end position="122"/>
    </location>
</feature>
<feature type="compositionally biased region" description="Basic residues" evidence="2">
    <location>
        <begin position="87"/>
        <end position="99"/>
    </location>
</feature>
<proteinExistence type="predicted"/>
<keyword evidence="1" id="KW-0175">Coiled coil</keyword>
<feature type="region of interest" description="Disordered" evidence="2">
    <location>
        <begin position="174"/>
        <end position="194"/>
    </location>
</feature>
<dbReference type="OrthoDB" id="3563518at2759"/>
<organism evidence="3 4">
    <name type="scientific">Cudoniella acicularis</name>
    <dbReference type="NCBI Taxonomy" id="354080"/>
    <lineage>
        <taxon>Eukaryota</taxon>
        <taxon>Fungi</taxon>
        <taxon>Dikarya</taxon>
        <taxon>Ascomycota</taxon>
        <taxon>Pezizomycotina</taxon>
        <taxon>Leotiomycetes</taxon>
        <taxon>Helotiales</taxon>
        <taxon>Tricladiaceae</taxon>
        <taxon>Cudoniella</taxon>
    </lineage>
</organism>
<gene>
    <name evidence="3" type="ORF">G7Y89_g7221</name>
</gene>
<evidence type="ECO:0000256" key="2">
    <source>
        <dbReference type="SAM" id="MobiDB-lite"/>
    </source>
</evidence>
<dbReference type="AlphaFoldDB" id="A0A8H4W257"/>
<evidence type="ECO:0000256" key="1">
    <source>
        <dbReference type="SAM" id="Coils"/>
    </source>
</evidence>
<keyword evidence="4" id="KW-1185">Reference proteome</keyword>
<dbReference type="EMBL" id="JAAMPI010000497">
    <property type="protein sequence ID" value="KAF4630912.1"/>
    <property type="molecule type" value="Genomic_DNA"/>
</dbReference>
<comment type="caution">
    <text evidence="3">The sequence shown here is derived from an EMBL/GenBank/DDBJ whole genome shotgun (WGS) entry which is preliminary data.</text>
</comment>